<dbReference type="EMBL" id="JACHWR010000003">
    <property type="protein sequence ID" value="MBB3044541.1"/>
    <property type="molecule type" value="Genomic_DNA"/>
</dbReference>
<dbReference type="Proteomes" id="UP000589626">
    <property type="component" value="Unassembled WGS sequence"/>
</dbReference>
<sequence>MLAGTELPQVQDLTTADLRAVAEHKAPGKDGSMLQNLGRAPTGVTVAGIASDPSALDLVERLKDDLRTGQPVAFVADITADTVIEQVLIDDVQVRQLAGRPDRYAYAIALREFIEPVEPASTAALDADILGDATDLLGGLLDGLDIADLFATGLERFVEPLSGLLGRLQEANGSGGP</sequence>
<protein>
    <submittedName>
        <fullName evidence="1">Uncharacterized protein</fullName>
    </submittedName>
</protein>
<dbReference type="RefSeq" id="WP_246391247.1">
    <property type="nucleotide sequence ID" value="NZ_JACHWR010000003.1"/>
</dbReference>
<proteinExistence type="predicted"/>
<evidence type="ECO:0000313" key="2">
    <source>
        <dbReference type="Proteomes" id="UP000589626"/>
    </source>
</evidence>
<gene>
    <name evidence="1" type="ORF">FHU40_004378</name>
</gene>
<comment type="caution">
    <text evidence="1">The sequence shown here is derived from an EMBL/GenBank/DDBJ whole genome shotgun (WGS) entry which is preliminary data.</text>
</comment>
<reference evidence="1 2" key="1">
    <citation type="submission" date="2020-08" db="EMBL/GenBank/DDBJ databases">
        <title>Sequencing the genomes of 1000 actinobacteria strains.</title>
        <authorList>
            <person name="Klenk H.-P."/>
        </authorList>
    </citation>
    <scope>NUCLEOTIDE SEQUENCE [LARGE SCALE GENOMIC DNA]</scope>
    <source>
        <strain evidence="1 2">DSM 105498</strain>
    </source>
</reference>
<dbReference type="AlphaFoldDB" id="A0A7W4VZ87"/>
<evidence type="ECO:0000313" key="1">
    <source>
        <dbReference type="EMBL" id="MBB3044541.1"/>
    </source>
</evidence>
<accession>A0A7W4VZ87</accession>
<name>A0A7W4VZ87_9ACTN</name>
<keyword evidence="2" id="KW-1185">Reference proteome</keyword>
<organism evidence="1 2">
    <name type="scientific">Nocardioides soli</name>
    <dbReference type="NCBI Taxonomy" id="1036020"/>
    <lineage>
        <taxon>Bacteria</taxon>
        <taxon>Bacillati</taxon>
        <taxon>Actinomycetota</taxon>
        <taxon>Actinomycetes</taxon>
        <taxon>Propionibacteriales</taxon>
        <taxon>Nocardioidaceae</taxon>
        <taxon>Nocardioides</taxon>
    </lineage>
</organism>